<dbReference type="EnsemblMetazoa" id="tetur04g05850.1">
    <property type="protein sequence ID" value="tetur04g05850.1"/>
    <property type="gene ID" value="tetur04g05850"/>
</dbReference>
<evidence type="ECO:0000256" key="1">
    <source>
        <dbReference type="SAM" id="MobiDB-lite"/>
    </source>
</evidence>
<feature type="region of interest" description="Disordered" evidence="1">
    <location>
        <begin position="331"/>
        <end position="377"/>
    </location>
</feature>
<name>T1K2P8_TETUR</name>
<evidence type="ECO:0000313" key="2">
    <source>
        <dbReference type="EnsemblMetazoa" id="tetur04g05850.1"/>
    </source>
</evidence>
<dbReference type="EMBL" id="CAEY01001367">
    <property type="status" value="NOT_ANNOTATED_CDS"/>
    <property type="molecule type" value="Genomic_DNA"/>
</dbReference>
<dbReference type="HOGENOM" id="CLU_734310_0_0_1"/>
<organism evidence="2 3">
    <name type="scientific">Tetranychus urticae</name>
    <name type="common">Two-spotted spider mite</name>
    <dbReference type="NCBI Taxonomy" id="32264"/>
    <lineage>
        <taxon>Eukaryota</taxon>
        <taxon>Metazoa</taxon>
        <taxon>Ecdysozoa</taxon>
        <taxon>Arthropoda</taxon>
        <taxon>Chelicerata</taxon>
        <taxon>Arachnida</taxon>
        <taxon>Acari</taxon>
        <taxon>Acariformes</taxon>
        <taxon>Trombidiformes</taxon>
        <taxon>Prostigmata</taxon>
        <taxon>Eleutherengona</taxon>
        <taxon>Raphignathae</taxon>
        <taxon>Tetranychoidea</taxon>
        <taxon>Tetranychidae</taxon>
        <taxon>Tetranychus</taxon>
    </lineage>
</organism>
<reference evidence="2" key="2">
    <citation type="submission" date="2015-06" db="UniProtKB">
        <authorList>
            <consortium name="EnsemblMetazoa"/>
        </authorList>
    </citation>
    <scope>IDENTIFICATION</scope>
</reference>
<feature type="compositionally biased region" description="Basic residues" evidence="1">
    <location>
        <begin position="359"/>
        <end position="368"/>
    </location>
</feature>
<evidence type="ECO:0000313" key="3">
    <source>
        <dbReference type="Proteomes" id="UP000015104"/>
    </source>
</evidence>
<protein>
    <submittedName>
        <fullName evidence="2">Uncharacterized protein</fullName>
    </submittedName>
</protein>
<dbReference type="Proteomes" id="UP000015104">
    <property type="component" value="Unassembled WGS sequence"/>
</dbReference>
<sequence length="377" mass="42954">MPKAESKCTVSSYKNLSRINLHSLAHCVGILQPQSFSRDDLLLRVVSAHRVQQLYEGRQPDLTIDSKIYTYQHQWQAAVQLRSLGISDETIILLLKNGIRSTDQLQGLTFKVFVDSGIDPAQAEIIVLNFCGNKQINKFESNQMESDINYPNMALMISARYRCQNRTWPYENIPFLTFLEAFEYDLQLADPTGNEWRDFLRGALLGRSRCIAEKAIMKNPGISYQELKEIVIAGQTTDAEISDAFKILQMKYEAQTDIVRHIEQVKSAVKFIYPACSNEALIIILLLTLPTKLSEKVRKDMNICELDLVEKRCISEAKLYKAKVKSSKPIVAKPPEGKKAKKSCSQCGQKDHNVEQCHLKPKKKKKKNKTEIVKLEN</sequence>
<reference evidence="3" key="1">
    <citation type="submission" date="2011-08" db="EMBL/GenBank/DDBJ databases">
        <authorList>
            <person name="Rombauts S."/>
        </authorList>
    </citation>
    <scope>NUCLEOTIDE SEQUENCE</scope>
    <source>
        <strain evidence="3">London</strain>
    </source>
</reference>
<feature type="compositionally biased region" description="Basic and acidic residues" evidence="1">
    <location>
        <begin position="349"/>
        <end position="358"/>
    </location>
</feature>
<dbReference type="AlphaFoldDB" id="T1K2P8"/>
<accession>T1K2P8</accession>
<proteinExistence type="predicted"/>
<keyword evidence="3" id="KW-1185">Reference proteome</keyword>